<evidence type="ECO:0000259" key="6">
    <source>
        <dbReference type="PROSITE" id="PS50045"/>
    </source>
</evidence>
<dbReference type="Gene3D" id="3.30.450.20">
    <property type="entry name" value="PAS domain"/>
    <property type="match status" value="1"/>
</dbReference>
<dbReference type="SMART" id="SM00091">
    <property type="entry name" value="PAS"/>
    <property type="match status" value="1"/>
</dbReference>
<keyword evidence="2" id="KW-0067">ATP-binding</keyword>
<dbReference type="PANTHER" id="PTHR32071:SF57">
    <property type="entry name" value="C4-DICARBOXYLATE TRANSPORT TRANSCRIPTIONAL REGULATORY PROTEIN DCTD"/>
    <property type="match status" value="1"/>
</dbReference>
<evidence type="ECO:0000256" key="1">
    <source>
        <dbReference type="ARBA" id="ARBA00022741"/>
    </source>
</evidence>
<sequence>MAENFYGVYQKVWQEWNNYLNTNTISGQAIRPEILTSWERCKNIGVNPYDGRGQEIIEGPALKEAKERQEELIRAARPVMKKLLGLCGNLGFLVVLVGEDGYILEMLGNYQETIDMARKINFIPGACWREDKVGTNGIGTALALGQALQVTAAEHFCSGHHSWTCAGSPIFSPEGQVIGVIDISGPWHRENKQALATVVAAAMAIENSLRQSRAQKEALTYQQILKHFLENNSEPLLVVDRTGKLIRANYACEKVLGWKPEELRGRKAEEIFDNFQEILSLIGARQSIKDKEIVVQGRKEILRCRADLSPITGDYNETIGAVIAFKLLNNRQFYIHLPPGLPGFEKILGHNPHFRESIRLAYIAARSDSPVLIMGETGTGKEMFARAIHEASGRKGPFVAVNCGALPRELVGSELFGYVGGAFTGARPEGKPGKFEQAQGGTLFLDEIGEMPWEMQVYLLRVLEEKKVVRLGGQKEIPLDVRVIAATNSDLSKLVKEKKFREDLYFRLGVFIIRLCPLRERKSDIPLLFEHFVCQVSQKLGRNTIRIDPSIWPLLERYDWPGNVRELRNVAEWAVNLAQGDILLPSHLPPYLWESRTTQEDRPSSFSPATLAELEKQEIRRLLEYYSGNITKVAKTLGIARNTLYRKLDKYGLRTR</sequence>
<dbReference type="PRINTS" id="PR01590">
    <property type="entry name" value="HTHFIS"/>
</dbReference>
<dbReference type="FunFam" id="3.40.50.300:FF:000006">
    <property type="entry name" value="DNA-binding transcriptional regulator NtrC"/>
    <property type="match status" value="1"/>
</dbReference>
<reference evidence="8 9" key="1">
    <citation type="submission" date="2017-04" db="EMBL/GenBank/DDBJ databases">
        <authorList>
            <person name="Afonso C.L."/>
            <person name="Miller P.J."/>
            <person name="Scott M.A."/>
            <person name="Spackman E."/>
            <person name="Goraichik I."/>
            <person name="Dimitrov K.M."/>
            <person name="Suarez D.L."/>
            <person name="Swayne D.E."/>
        </authorList>
    </citation>
    <scope>NUCLEOTIDE SEQUENCE [LARGE SCALE GENOMIC DNA]</scope>
    <source>
        <strain evidence="8 9">ToBE</strain>
    </source>
</reference>
<dbReference type="Gene3D" id="3.40.50.300">
    <property type="entry name" value="P-loop containing nucleotide triphosphate hydrolases"/>
    <property type="match status" value="1"/>
</dbReference>
<dbReference type="Pfam" id="PF01590">
    <property type="entry name" value="GAF"/>
    <property type="match status" value="1"/>
</dbReference>
<dbReference type="CDD" id="cd00130">
    <property type="entry name" value="PAS"/>
    <property type="match status" value="1"/>
</dbReference>
<dbReference type="OrthoDB" id="9803970at2"/>
<dbReference type="InterPro" id="IPR002078">
    <property type="entry name" value="Sigma_54_int"/>
</dbReference>
<organism evidence="8 9">
    <name type="scientific">Thermanaeromonas toyohensis ToBE</name>
    <dbReference type="NCBI Taxonomy" id="698762"/>
    <lineage>
        <taxon>Bacteria</taxon>
        <taxon>Bacillati</taxon>
        <taxon>Bacillota</taxon>
        <taxon>Clostridia</taxon>
        <taxon>Neomoorellales</taxon>
        <taxon>Neomoorellaceae</taxon>
        <taxon>Thermanaeromonas</taxon>
    </lineage>
</organism>
<dbReference type="Pfam" id="PF00989">
    <property type="entry name" value="PAS"/>
    <property type="match status" value="1"/>
</dbReference>
<dbReference type="InterPro" id="IPR035965">
    <property type="entry name" value="PAS-like_dom_sf"/>
</dbReference>
<dbReference type="PANTHER" id="PTHR32071">
    <property type="entry name" value="TRANSCRIPTIONAL REGULATORY PROTEIN"/>
    <property type="match status" value="1"/>
</dbReference>
<dbReference type="SUPFAM" id="SSF52540">
    <property type="entry name" value="P-loop containing nucleoside triphosphate hydrolases"/>
    <property type="match status" value="1"/>
</dbReference>
<dbReference type="PROSITE" id="PS50045">
    <property type="entry name" value="SIGMA54_INTERACT_4"/>
    <property type="match status" value="1"/>
</dbReference>
<dbReference type="InterPro" id="IPR058031">
    <property type="entry name" value="AAA_lid_NorR"/>
</dbReference>
<dbReference type="InterPro" id="IPR013767">
    <property type="entry name" value="PAS_fold"/>
</dbReference>
<dbReference type="AlphaFoldDB" id="A0A1W1VYH1"/>
<dbReference type="SMART" id="SM00382">
    <property type="entry name" value="AAA"/>
    <property type="match status" value="1"/>
</dbReference>
<dbReference type="InterPro" id="IPR025944">
    <property type="entry name" value="Sigma_54_int_dom_CS"/>
</dbReference>
<dbReference type="InterPro" id="IPR003018">
    <property type="entry name" value="GAF"/>
</dbReference>
<keyword evidence="3" id="KW-0805">Transcription regulation</keyword>
<evidence type="ECO:0000313" key="8">
    <source>
        <dbReference type="EMBL" id="SMB98405.1"/>
    </source>
</evidence>
<accession>A0A1W1VYH1</accession>
<evidence type="ECO:0000259" key="7">
    <source>
        <dbReference type="PROSITE" id="PS50112"/>
    </source>
</evidence>
<dbReference type="Pfam" id="PF25601">
    <property type="entry name" value="AAA_lid_14"/>
    <property type="match status" value="1"/>
</dbReference>
<evidence type="ECO:0000313" key="9">
    <source>
        <dbReference type="Proteomes" id="UP000192569"/>
    </source>
</evidence>
<dbReference type="CDD" id="cd00009">
    <property type="entry name" value="AAA"/>
    <property type="match status" value="1"/>
</dbReference>
<keyword evidence="4" id="KW-0238">DNA-binding</keyword>
<dbReference type="Gene3D" id="1.10.10.60">
    <property type="entry name" value="Homeodomain-like"/>
    <property type="match status" value="1"/>
</dbReference>
<dbReference type="Proteomes" id="UP000192569">
    <property type="component" value="Chromosome I"/>
</dbReference>
<dbReference type="SUPFAM" id="SSF55785">
    <property type="entry name" value="PYP-like sensor domain (PAS domain)"/>
    <property type="match status" value="1"/>
</dbReference>
<dbReference type="Pfam" id="PF02954">
    <property type="entry name" value="HTH_8"/>
    <property type="match status" value="1"/>
</dbReference>
<dbReference type="InterPro" id="IPR027417">
    <property type="entry name" value="P-loop_NTPase"/>
</dbReference>
<dbReference type="SUPFAM" id="SSF55781">
    <property type="entry name" value="GAF domain-like"/>
    <property type="match status" value="1"/>
</dbReference>
<dbReference type="RefSeq" id="WP_084665859.1">
    <property type="nucleotide sequence ID" value="NZ_LT838272.1"/>
</dbReference>
<dbReference type="PROSITE" id="PS00676">
    <property type="entry name" value="SIGMA54_INTERACT_2"/>
    <property type="match status" value="1"/>
</dbReference>
<dbReference type="InterPro" id="IPR009057">
    <property type="entry name" value="Homeodomain-like_sf"/>
</dbReference>
<dbReference type="GO" id="GO:0043565">
    <property type="term" value="F:sequence-specific DNA binding"/>
    <property type="evidence" value="ECO:0007669"/>
    <property type="project" value="InterPro"/>
</dbReference>
<evidence type="ECO:0000256" key="2">
    <source>
        <dbReference type="ARBA" id="ARBA00022840"/>
    </source>
</evidence>
<dbReference type="SUPFAM" id="SSF46689">
    <property type="entry name" value="Homeodomain-like"/>
    <property type="match status" value="1"/>
</dbReference>
<dbReference type="GO" id="GO:0005524">
    <property type="term" value="F:ATP binding"/>
    <property type="evidence" value="ECO:0007669"/>
    <property type="project" value="UniProtKB-KW"/>
</dbReference>
<dbReference type="InterPro" id="IPR025943">
    <property type="entry name" value="Sigma_54_int_dom_ATP-bd_2"/>
</dbReference>
<dbReference type="InterPro" id="IPR003593">
    <property type="entry name" value="AAA+_ATPase"/>
</dbReference>
<keyword evidence="1" id="KW-0547">Nucleotide-binding</keyword>
<keyword evidence="5" id="KW-0804">Transcription</keyword>
<dbReference type="EMBL" id="LT838272">
    <property type="protein sequence ID" value="SMB98405.1"/>
    <property type="molecule type" value="Genomic_DNA"/>
</dbReference>
<dbReference type="STRING" id="698762.SAMN00808754_2313"/>
<dbReference type="NCBIfam" id="TIGR00229">
    <property type="entry name" value="sensory_box"/>
    <property type="match status" value="1"/>
</dbReference>
<dbReference type="PROSITE" id="PS50112">
    <property type="entry name" value="PAS"/>
    <property type="match status" value="1"/>
</dbReference>
<dbReference type="PROSITE" id="PS00688">
    <property type="entry name" value="SIGMA54_INTERACT_3"/>
    <property type="match status" value="1"/>
</dbReference>
<gene>
    <name evidence="8" type="ORF">SAMN00808754_2313</name>
</gene>
<evidence type="ECO:0000256" key="4">
    <source>
        <dbReference type="ARBA" id="ARBA00023125"/>
    </source>
</evidence>
<proteinExistence type="predicted"/>
<dbReference type="InterPro" id="IPR025662">
    <property type="entry name" value="Sigma_54_int_dom_ATP-bd_1"/>
</dbReference>
<dbReference type="InterPro" id="IPR029016">
    <property type="entry name" value="GAF-like_dom_sf"/>
</dbReference>
<dbReference type="Gene3D" id="3.30.450.40">
    <property type="match status" value="1"/>
</dbReference>
<dbReference type="Pfam" id="PF00158">
    <property type="entry name" value="Sigma54_activat"/>
    <property type="match status" value="1"/>
</dbReference>
<protein>
    <submittedName>
        <fullName evidence="8">PAS domain S-box-containing protein</fullName>
    </submittedName>
</protein>
<dbReference type="GO" id="GO:0006355">
    <property type="term" value="P:regulation of DNA-templated transcription"/>
    <property type="evidence" value="ECO:0007669"/>
    <property type="project" value="InterPro"/>
</dbReference>
<keyword evidence="9" id="KW-1185">Reference proteome</keyword>
<name>A0A1W1VYH1_9FIRM</name>
<evidence type="ECO:0000256" key="5">
    <source>
        <dbReference type="ARBA" id="ARBA00023163"/>
    </source>
</evidence>
<evidence type="ECO:0000256" key="3">
    <source>
        <dbReference type="ARBA" id="ARBA00023015"/>
    </source>
</evidence>
<feature type="domain" description="PAS" evidence="7">
    <location>
        <begin position="221"/>
        <end position="266"/>
    </location>
</feature>
<dbReference type="Gene3D" id="1.10.8.60">
    <property type="match status" value="1"/>
</dbReference>
<dbReference type="InterPro" id="IPR002197">
    <property type="entry name" value="HTH_Fis"/>
</dbReference>
<feature type="domain" description="Sigma-54 factor interaction" evidence="6">
    <location>
        <begin position="347"/>
        <end position="576"/>
    </location>
</feature>
<dbReference type="InterPro" id="IPR000014">
    <property type="entry name" value="PAS"/>
</dbReference>
<dbReference type="PROSITE" id="PS00675">
    <property type="entry name" value="SIGMA54_INTERACT_1"/>
    <property type="match status" value="1"/>
</dbReference>